<dbReference type="EMBL" id="JBHLUN010000005">
    <property type="protein sequence ID" value="MFC0407921.1"/>
    <property type="molecule type" value="Genomic_DNA"/>
</dbReference>
<evidence type="ECO:0000313" key="2">
    <source>
        <dbReference type="EMBL" id="MFC0407921.1"/>
    </source>
</evidence>
<sequence>MPAAIRLVIIAPSYQFTYGKKNLRKVMRAAGAEVAQTARTLIRSSPASGRTYRGIGGSAQYRGGYKAGAYQASAPGEAPANVTGTLLRSIKVRPFKSGQGVAIRDAAFYALFLQAGATGGGRKAQDGKRVRGKAGTDTGRSLEPRPFLTAALEQRRASLGERIENSLHNDIALVRVKR</sequence>
<keyword evidence="3" id="KW-1185">Reference proteome</keyword>
<evidence type="ECO:0008006" key="4">
    <source>
        <dbReference type="Google" id="ProtNLM"/>
    </source>
</evidence>
<dbReference type="RefSeq" id="WP_377043653.1">
    <property type="nucleotide sequence ID" value="NZ_JBHLUN010000005.1"/>
</dbReference>
<feature type="region of interest" description="Disordered" evidence="1">
    <location>
        <begin position="118"/>
        <end position="143"/>
    </location>
</feature>
<name>A0ABV6JQB1_9PROT</name>
<reference evidence="2 3" key="1">
    <citation type="submission" date="2024-09" db="EMBL/GenBank/DDBJ databases">
        <authorList>
            <person name="Sun Q."/>
            <person name="Mori K."/>
        </authorList>
    </citation>
    <scope>NUCLEOTIDE SEQUENCE [LARGE SCALE GENOMIC DNA]</scope>
    <source>
        <strain evidence="2 3">TBRC 5777</strain>
    </source>
</reference>
<comment type="caution">
    <text evidence="2">The sequence shown here is derived from an EMBL/GenBank/DDBJ whole genome shotgun (WGS) entry which is preliminary data.</text>
</comment>
<evidence type="ECO:0000313" key="3">
    <source>
        <dbReference type="Proteomes" id="UP001589865"/>
    </source>
</evidence>
<dbReference type="Proteomes" id="UP001589865">
    <property type="component" value="Unassembled WGS sequence"/>
</dbReference>
<proteinExistence type="predicted"/>
<gene>
    <name evidence="2" type="ORF">ACFFGY_06640</name>
</gene>
<evidence type="ECO:0000256" key="1">
    <source>
        <dbReference type="SAM" id="MobiDB-lite"/>
    </source>
</evidence>
<accession>A0ABV6JQB1</accession>
<organism evidence="2 3">
    <name type="scientific">Roseomonas elaeocarpi</name>
    <dbReference type="NCBI Taxonomy" id="907779"/>
    <lineage>
        <taxon>Bacteria</taxon>
        <taxon>Pseudomonadati</taxon>
        <taxon>Pseudomonadota</taxon>
        <taxon>Alphaproteobacteria</taxon>
        <taxon>Acetobacterales</taxon>
        <taxon>Roseomonadaceae</taxon>
        <taxon>Roseomonas</taxon>
    </lineage>
</organism>
<protein>
    <recommendedName>
        <fullName evidence="4">HK97 gp10 family phage protein</fullName>
    </recommendedName>
</protein>